<proteinExistence type="predicted"/>
<reference evidence="1 2" key="1">
    <citation type="journal article" date="2022" name="bioRxiv">
        <title>The genome of the oomycete Peronosclerospora sorghi, a cosmopolitan pathogen of maize and sorghum, is inflated with dispersed pseudogenes.</title>
        <authorList>
            <person name="Fletcher K."/>
            <person name="Martin F."/>
            <person name="Isakeit T."/>
            <person name="Cavanaugh K."/>
            <person name="Magill C."/>
            <person name="Michelmore R."/>
        </authorList>
    </citation>
    <scope>NUCLEOTIDE SEQUENCE [LARGE SCALE GENOMIC DNA]</scope>
    <source>
        <strain evidence="1">P6</strain>
    </source>
</reference>
<sequence>MKKLLGVAGYGGVAAEYLATLTAEALDERLGNLPQRSYPLILAGNNGILSASSLVTVIGAFKLTQVVLNANLQRPLANAPAIMRPPIECVTMMVSAIVFDDTLLVLLTEMAKMHTFCCSVSSVLAWSTVFKTAYWMDEQQGAFLDRSPKTHSRDKPLSFRLETVDRKKRLRSLDEFDRHSTTKHFTFGVPWLQMVKLLKIRILEAKKKKLSQ</sequence>
<comment type="caution">
    <text evidence="1">The sequence shown here is derived from an EMBL/GenBank/DDBJ whole genome shotgun (WGS) entry which is preliminary data.</text>
</comment>
<dbReference type="Proteomes" id="UP001163321">
    <property type="component" value="Chromosome 8"/>
</dbReference>
<evidence type="ECO:0000313" key="1">
    <source>
        <dbReference type="EMBL" id="KAI9907442.1"/>
    </source>
</evidence>
<protein>
    <submittedName>
        <fullName evidence="1">Uncharacterized protein</fullName>
    </submittedName>
</protein>
<gene>
    <name evidence="1" type="ORF">PsorP6_003248</name>
</gene>
<organism evidence="1 2">
    <name type="scientific">Peronosclerospora sorghi</name>
    <dbReference type="NCBI Taxonomy" id="230839"/>
    <lineage>
        <taxon>Eukaryota</taxon>
        <taxon>Sar</taxon>
        <taxon>Stramenopiles</taxon>
        <taxon>Oomycota</taxon>
        <taxon>Peronosporomycetes</taxon>
        <taxon>Peronosporales</taxon>
        <taxon>Peronosporaceae</taxon>
        <taxon>Peronosclerospora</taxon>
    </lineage>
</organism>
<name>A0ACC0VM91_9STRA</name>
<accession>A0ACC0VM91</accession>
<keyword evidence="2" id="KW-1185">Reference proteome</keyword>
<evidence type="ECO:0000313" key="2">
    <source>
        <dbReference type="Proteomes" id="UP001163321"/>
    </source>
</evidence>
<dbReference type="EMBL" id="CM047587">
    <property type="protein sequence ID" value="KAI9907442.1"/>
    <property type="molecule type" value="Genomic_DNA"/>
</dbReference>